<organism evidence="2 3">
    <name type="scientific">Rhizoctonia solani AG-3 Rhs1AP</name>
    <dbReference type="NCBI Taxonomy" id="1086054"/>
    <lineage>
        <taxon>Eukaryota</taxon>
        <taxon>Fungi</taxon>
        <taxon>Dikarya</taxon>
        <taxon>Basidiomycota</taxon>
        <taxon>Agaricomycotina</taxon>
        <taxon>Agaricomycetes</taxon>
        <taxon>Cantharellales</taxon>
        <taxon>Ceratobasidiaceae</taxon>
        <taxon>Rhizoctonia</taxon>
    </lineage>
</organism>
<evidence type="ECO:0000256" key="1">
    <source>
        <dbReference type="SAM" id="MobiDB-lite"/>
    </source>
</evidence>
<evidence type="ECO:0008006" key="4">
    <source>
        <dbReference type="Google" id="ProtNLM"/>
    </source>
</evidence>
<comment type="caution">
    <text evidence="2">The sequence shown here is derived from an EMBL/GenBank/DDBJ whole genome shotgun (WGS) entry which is preliminary data.</text>
</comment>
<dbReference type="SUPFAM" id="SSF53098">
    <property type="entry name" value="Ribonuclease H-like"/>
    <property type="match status" value="1"/>
</dbReference>
<dbReference type="AlphaFoldDB" id="X8JGA8"/>
<feature type="non-terminal residue" evidence="2">
    <location>
        <position position="346"/>
    </location>
</feature>
<dbReference type="OrthoDB" id="2423954at2759"/>
<reference evidence="3" key="1">
    <citation type="journal article" date="2014" name="Genome Announc.">
        <title>Draft genome sequence of the plant-pathogenic soil fungus Rhizoctonia solani anastomosis group 3 strain Rhs1AP.</title>
        <authorList>
            <person name="Cubeta M.A."/>
            <person name="Thomas E."/>
            <person name="Dean R.A."/>
            <person name="Jabaji S."/>
            <person name="Neate S.M."/>
            <person name="Tavantzis S."/>
            <person name="Toda T."/>
            <person name="Vilgalys R."/>
            <person name="Bharathan N."/>
            <person name="Fedorova-Abrams N."/>
            <person name="Pakala S.B."/>
            <person name="Pakala S.M."/>
            <person name="Zafar N."/>
            <person name="Joardar V."/>
            <person name="Losada L."/>
            <person name="Nierman W.C."/>
        </authorList>
    </citation>
    <scope>NUCLEOTIDE SEQUENCE [LARGE SCALE GENOMIC DNA]</scope>
    <source>
        <strain evidence="3">AG-3</strain>
    </source>
</reference>
<evidence type="ECO:0000313" key="3">
    <source>
        <dbReference type="Proteomes" id="UP000030108"/>
    </source>
</evidence>
<dbReference type="Proteomes" id="UP000030108">
    <property type="component" value="Unassembled WGS sequence"/>
</dbReference>
<accession>X8JGA8</accession>
<proteinExistence type="predicted"/>
<protein>
    <recommendedName>
        <fullName evidence="4">HAT family dimerization protein</fullName>
    </recommendedName>
</protein>
<feature type="compositionally biased region" description="Acidic residues" evidence="1">
    <location>
        <begin position="248"/>
        <end position="260"/>
    </location>
</feature>
<sequence length="346" mass="39173">MACVLCSLELRWGKTDQDPHIVAIVLNPYIRTGVFNLQNSLLNRSSLYGAIKRVFRRVFRKDTDLELHEAFMDYLDGKNEFHPDRWDFQELRALYERADKPVNLIRVWSGLLTPGTANVGRQQLVNLAINVLSIVANSAGCERLFSEMGYIQSERRSRLSNQKTFDTAVVRMELKREHAAAGLTRARLHRQFGIPATKQAAALSLPDAQREDQHDEMAEELAEIDMAEEEATAYGIKKLASKLAQDVIDDEDPSDDDENDANNHPSLEANPPTQAGPRPKRVRLFFGTQYPISLKDLFNYNAPDLEGQGLNIFKHAGLSNLQKELEVYDLLTRDMQKSAMVDETDA</sequence>
<dbReference type="EMBL" id="JATN01000317">
    <property type="protein sequence ID" value="EUC62985.1"/>
    <property type="molecule type" value="Genomic_DNA"/>
</dbReference>
<feature type="region of interest" description="Disordered" evidence="1">
    <location>
        <begin position="248"/>
        <end position="279"/>
    </location>
</feature>
<gene>
    <name evidence="2" type="ORF">RSOL_468460</name>
</gene>
<name>X8JGA8_9AGAM</name>
<dbReference type="InterPro" id="IPR012337">
    <property type="entry name" value="RNaseH-like_sf"/>
</dbReference>
<evidence type="ECO:0000313" key="2">
    <source>
        <dbReference type="EMBL" id="EUC62985.1"/>
    </source>
</evidence>